<comment type="similarity">
    <text evidence="2">Belongs to the EVA1 family.</text>
</comment>
<keyword evidence="4 7" id="KW-1133">Transmembrane helix</keyword>
<keyword evidence="5 7" id="KW-0472">Membrane</keyword>
<dbReference type="OrthoDB" id="8956386at2759"/>
<evidence type="ECO:0000256" key="7">
    <source>
        <dbReference type="SAM" id="Phobius"/>
    </source>
</evidence>
<evidence type="ECO:0000259" key="8">
    <source>
        <dbReference type="Pfam" id="PF14851"/>
    </source>
</evidence>
<evidence type="ECO:0000313" key="9">
    <source>
        <dbReference type="Proteomes" id="UP000515152"/>
    </source>
</evidence>
<dbReference type="Proteomes" id="UP000515152">
    <property type="component" value="Chromosome 19"/>
</dbReference>
<dbReference type="Pfam" id="PF14851">
    <property type="entry name" value="FAM176"/>
    <property type="match status" value="1"/>
</dbReference>
<dbReference type="GO" id="GO:0016020">
    <property type="term" value="C:membrane"/>
    <property type="evidence" value="ECO:0007669"/>
    <property type="project" value="UniProtKB-SubCell"/>
</dbReference>
<feature type="transmembrane region" description="Helical" evidence="7">
    <location>
        <begin position="28"/>
        <end position="53"/>
    </location>
</feature>
<proteinExistence type="inferred from homology"/>
<dbReference type="RefSeq" id="XP_012671857.2">
    <property type="nucleotide sequence ID" value="XM_012816403.3"/>
</dbReference>
<keyword evidence="3 7" id="KW-0812">Transmembrane</keyword>
<name>A0A6P3VHI5_CLUHA</name>
<evidence type="ECO:0000256" key="6">
    <source>
        <dbReference type="SAM" id="MobiDB-lite"/>
    </source>
</evidence>
<organism evidence="9 10">
    <name type="scientific">Clupea harengus</name>
    <name type="common">Atlantic herring</name>
    <dbReference type="NCBI Taxonomy" id="7950"/>
    <lineage>
        <taxon>Eukaryota</taxon>
        <taxon>Metazoa</taxon>
        <taxon>Chordata</taxon>
        <taxon>Craniata</taxon>
        <taxon>Vertebrata</taxon>
        <taxon>Euteleostomi</taxon>
        <taxon>Actinopterygii</taxon>
        <taxon>Neopterygii</taxon>
        <taxon>Teleostei</taxon>
        <taxon>Clupei</taxon>
        <taxon>Clupeiformes</taxon>
        <taxon>Clupeoidei</taxon>
        <taxon>Clupeidae</taxon>
        <taxon>Clupea</taxon>
    </lineage>
</organism>
<dbReference type="KEGG" id="char:105890384"/>
<evidence type="ECO:0000256" key="2">
    <source>
        <dbReference type="ARBA" id="ARBA00006023"/>
    </source>
</evidence>
<feature type="compositionally biased region" description="Acidic residues" evidence="6">
    <location>
        <begin position="74"/>
        <end position="97"/>
    </location>
</feature>
<dbReference type="InterPro" id="IPR039500">
    <property type="entry name" value="EVA1_dom"/>
</dbReference>
<evidence type="ECO:0000256" key="3">
    <source>
        <dbReference type="ARBA" id="ARBA00022692"/>
    </source>
</evidence>
<dbReference type="CTD" id="798034"/>
<feature type="region of interest" description="Disordered" evidence="6">
    <location>
        <begin position="58"/>
        <end position="113"/>
    </location>
</feature>
<evidence type="ECO:0000256" key="1">
    <source>
        <dbReference type="ARBA" id="ARBA00004167"/>
    </source>
</evidence>
<feature type="domain" description="EVA1" evidence="8">
    <location>
        <begin position="7"/>
        <end position="165"/>
    </location>
</feature>
<dbReference type="GeneID" id="105890384"/>
<dbReference type="AlphaFoldDB" id="A0A6P3VHI5"/>
<sequence>MNATEAEMELLSNSMATYAHLKDNLESFALYFMLGVCSGLLMALCLLVLGLACRRPRAKQAPRSPDMRQLRESSEEDEDEDDDGDDETSQGKDDEEAEIPRVTVAPTSDLSQSNGTLRSVNVFASVEELEKARRLEERERIVREIWRNGQPDILATGTGTLGRVHYH</sequence>
<evidence type="ECO:0000256" key="4">
    <source>
        <dbReference type="ARBA" id="ARBA00022989"/>
    </source>
</evidence>
<dbReference type="PANTHER" id="PTHR48422:SF2">
    <property type="entry name" value="PROTEIN EVA-1 HOMOLOG B"/>
    <property type="match status" value="1"/>
</dbReference>
<dbReference type="PANTHER" id="PTHR48422">
    <property type="entry name" value="PROTEIN EVA-1 HOMOLOG B-RELATED"/>
    <property type="match status" value="1"/>
</dbReference>
<evidence type="ECO:0000256" key="5">
    <source>
        <dbReference type="ARBA" id="ARBA00023136"/>
    </source>
</evidence>
<accession>A0A6P3VHI5</accession>
<protein>
    <submittedName>
        <fullName evidence="10">Eva-1 homolog Bb</fullName>
    </submittedName>
</protein>
<evidence type="ECO:0000313" key="10">
    <source>
        <dbReference type="RefSeq" id="XP_012671857.2"/>
    </source>
</evidence>
<reference evidence="10" key="1">
    <citation type="submission" date="2025-08" db="UniProtKB">
        <authorList>
            <consortium name="RefSeq"/>
        </authorList>
    </citation>
    <scope>IDENTIFICATION</scope>
</reference>
<keyword evidence="9" id="KW-1185">Reference proteome</keyword>
<gene>
    <name evidence="10" type="primary">eva1bb</name>
</gene>
<comment type="subcellular location">
    <subcellularLocation>
        <location evidence="1">Membrane</location>
        <topology evidence="1">Single-pass membrane protein</topology>
    </subcellularLocation>
</comment>
<dbReference type="InterPro" id="IPR052461">
    <property type="entry name" value="EVA1_A/B"/>
</dbReference>